<proteinExistence type="predicted"/>
<evidence type="ECO:0000259" key="3">
    <source>
        <dbReference type="Pfam" id="PF14870"/>
    </source>
</evidence>
<dbReference type="SUPFAM" id="SSF110296">
    <property type="entry name" value="Oligoxyloglucan reducing end-specific cellobiohydrolase"/>
    <property type="match status" value="1"/>
</dbReference>
<dbReference type="InterPro" id="IPR028203">
    <property type="entry name" value="PSII_CF48-like_dom"/>
</dbReference>
<dbReference type="GO" id="GO:0009523">
    <property type="term" value="C:photosystem II"/>
    <property type="evidence" value="ECO:0007669"/>
    <property type="project" value="UniProtKB-KW"/>
</dbReference>
<dbReference type="Pfam" id="PF14870">
    <property type="entry name" value="PSII_BNR"/>
    <property type="match status" value="1"/>
</dbReference>
<dbReference type="EMBL" id="CP024785">
    <property type="protein sequence ID" value="AUB34353.1"/>
    <property type="molecule type" value="Genomic_DNA"/>
</dbReference>
<name>A0A2K8SGF4_9NOSO</name>
<reference evidence="4 5" key="1">
    <citation type="submission" date="2017-11" db="EMBL/GenBank/DDBJ databases">
        <title>Complete genome of a free-living desiccation-tolerant cyanobacterium and its photosynthetic adaptation to extreme terrestrial habitat.</title>
        <authorList>
            <person name="Shang J."/>
        </authorList>
    </citation>
    <scope>NUCLEOTIDE SEQUENCE [LARGE SCALE GENOMIC DNA]</scope>
    <source>
        <strain evidence="4 5">CCNUN1</strain>
    </source>
</reference>
<dbReference type="Gene3D" id="2.130.10.10">
    <property type="entry name" value="YVTN repeat-like/Quinoprotein amine dehydrogenase"/>
    <property type="match status" value="1"/>
</dbReference>
<dbReference type="Proteomes" id="UP000232003">
    <property type="component" value="Chromosome"/>
</dbReference>
<feature type="domain" description="Photosynthesis system II assembly factor Ycf48/Hcf136-like" evidence="3">
    <location>
        <begin position="5"/>
        <end position="151"/>
    </location>
</feature>
<dbReference type="PANTHER" id="PTHR47199:SF2">
    <property type="entry name" value="PHOTOSYSTEM II STABILITY_ASSEMBLY FACTOR HCF136, CHLOROPLASTIC"/>
    <property type="match status" value="1"/>
</dbReference>
<keyword evidence="1" id="KW-0602">Photosynthesis</keyword>
<evidence type="ECO:0000256" key="1">
    <source>
        <dbReference type="ARBA" id="ARBA00022531"/>
    </source>
</evidence>
<gene>
    <name evidence="4" type="ORF">COO91_00173</name>
</gene>
<sequence>MTNSTNLQWFPTNAPIASSRTDDIWFIDPLVGWAVNSNGQIIKTTDGGDNWKIQFQTPIVNRRPVYLRCVGFSTPLNGWVGTVSEQQRLYHTTDGGETWAIVENLPENAPVKICGISVVNESVIYASGTNDPADIPARMMKTVDGGATWTAWDMSEYATILIDNYEHLAEKALAEPSLLLNFTSILNLGDRPFAHAMLQSDRLSN</sequence>
<dbReference type="InterPro" id="IPR015943">
    <property type="entry name" value="WD40/YVTN_repeat-like_dom_sf"/>
</dbReference>
<protein>
    <recommendedName>
        <fullName evidence="3">Photosynthesis system II assembly factor Ycf48/Hcf136-like domain-containing protein</fullName>
    </recommendedName>
</protein>
<organism evidence="4 5">
    <name type="scientific">Nostoc flagelliforme CCNUN1</name>
    <dbReference type="NCBI Taxonomy" id="2038116"/>
    <lineage>
        <taxon>Bacteria</taxon>
        <taxon>Bacillati</taxon>
        <taxon>Cyanobacteriota</taxon>
        <taxon>Cyanophyceae</taxon>
        <taxon>Nostocales</taxon>
        <taxon>Nostocaceae</taxon>
        <taxon>Nostoc</taxon>
    </lineage>
</organism>
<accession>A0A2K8SGF4</accession>
<dbReference type="RefSeq" id="WP_100896979.1">
    <property type="nucleotide sequence ID" value="NZ_CAWNNC010000001.1"/>
</dbReference>
<dbReference type="AlphaFoldDB" id="A0A2K8SGF4"/>
<keyword evidence="5" id="KW-1185">Reference proteome</keyword>
<keyword evidence="2" id="KW-0604">Photosystem II</keyword>
<dbReference type="GO" id="GO:0015979">
    <property type="term" value="P:photosynthesis"/>
    <property type="evidence" value="ECO:0007669"/>
    <property type="project" value="UniProtKB-KW"/>
</dbReference>
<dbReference type="KEGG" id="nfl:COO91_00173"/>
<evidence type="ECO:0000256" key="2">
    <source>
        <dbReference type="ARBA" id="ARBA00023276"/>
    </source>
</evidence>
<evidence type="ECO:0000313" key="5">
    <source>
        <dbReference type="Proteomes" id="UP000232003"/>
    </source>
</evidence>
<dbReference type="PANTHER" id="PTHR47199">
    <property type="entry name" value="PHOTOSYSTEM II STABILITY/ASSEMBLY FACTOR HCF136, CHLOROPLASTIC"/>
    <property type="match status" value="1"/>
</dbReference>
<dbReference type="OrthoDB" id="501835at2"/>
<evidence type="ECO:0000313" key="4">
    <source>
        <dbReference type="EMBL" id="AUB34353.1"/>
    </source>
</evidence>